<dbReference type="AlphaFoldDB" id="A0A699S250"/>
<name>A0A699S250_TANCI</name>
<accession>A0A699S250</accession>
<reference evidence="1" key="1">
    <citation type="journal article" date="2019" name="Sci. Rep.">
        <title>Draft genome of Tanacetum cinerariifolium, the natural source of mosquito coil.</title>
        <authorList>
            <person name="Yamashiro T."/>
            <person name="Shiraishi A."/>
            <person name="Satake H."/>
            <person name="Nakayama K."/>
        </authorList>
    </citation>
    <scope>NUCLEOTIDE SEQUENCE</scope>
</reference>
<proteinExistence type="predicted"/>
<organism evidence="1">
    <name type="scientific">Tanacetum cinerariifolium</name>
    <name type="common">Dalmatian daisy</name>
    <name type="synonym">Chrysanthemum cinerariifolium</name>
    <dbReference type="NCBI Taxonomy" id="118510"/>
    <lineage>
        <taxon>Eukaryota</taxon>
        <taxon>Viridiplantae</taxon>
        <taxon>Streptophyta</taxon>
        <taxon>Embryophyta</taxon>
        <taxon>Tracheophyta</taxon>
        <taxon>Spermatophyta</taxon>
        <taxon>Magnoliopsida</taxon>
        <taxon>eudicotyledons</taxon>
        <taxon>Gunneridae</taxon>
        <taxon>Pentapetalae</taxon>
        <taxon>asterids</taxon>
        <taxon>campanulids</taxon>
        <taxon>Asterales</taxon>
        <taxon>Asteraceae</taxon>
        <taxon>Asteroideae</taxon>
        <taxon>Anthemideae</taxon>
        <taxon>Anthemidinae</taxon>
        <taxon>Tanacetum</taxon>
    </lineage>
</organism>
<comment type="caution">
    <text evidence="1">The sequence shown here is derived from an EMBL/GenBank/DDBJ whole genome shotgun (WGS) entry which is preliminary data.</text>
</comment>
<evidence type="ECO:0000313" key="1">
    <source>
        <dbReference type="EMBL" id="GFC91485.1"/>
    </source>
</evidence>
<protein>
    <submittedName>
        <fullName evidence="1">Uncharacterized protein</fullName>
    </submittedName>
</protein>
<dbReference type="EMBL" id="BKCJ011132095">
    <property type="protein sequence ID" value="GFC91485.1"/>
    <property type="molecule type" value="Genomic_DNA"/>
</dbReference>
<sequence length="82" mass="8631">MKCTHFDEDIFGFGALTREATGSMIGLIIGSEFKIGDSVWTTGGWTSSVLPLLAGCTVSFVTSVSRSTTEGREEEVVGIVGP</sequence>
<gene>
    <name evidence="1" type="ORF">Tci_863455</name>
</gene>